<dbReference type="EMBL" id="JBHSWX010000012">
    <property type="protein sequence ID" value="MFC6786909.1"/>
    <property type="molecule type" value="Genomic_DNA"/>
</dbReference>
<evidence type="ECO:0000259" key="1">
    <source>
        <dbReference type="Pfam" id="PF23458"/>
    </source>
</evidence>
<keyword evidence="3" id="KW-1185">Reference proteome</keyword>
<evidence type="ECO:0000313" key="3">
    <source>
        <dbReference type="Proteomes" id="UP001596443"/>
    </source>
</evidence>
<evidence type="ECO:0000313" key="2">
    <source>
        <dbReference type="EMBL" id="MFC6786909.1"/>
    </source>
</evidence>
<dbReference type="Proteomes" id="UP001596443">
    <property type="component" value="Unassembled WGS sequence"/>
</dbReference>
<dbReference type="RefSeq" id="WP_284061105.1">
    <property type="nucleotide sequence ID" value="NZ_CP126158.1"/>
</dbReference>
<dbReference type="AlphaFoldDB" id="A0ABD5TD01"/>
<comment type="caution">
    <text evidence="2">The sequence shown here is derived from an EMBL/GenBank/DDBJ whole genome shotgun (WGS) entry which is preliminary data.</text>
</comment>
<name>A0ABD5TD01_9EURY</name>
<proteinExistence type="predicted"/>
<gene>
    <name evidence="2" type="ORF">ACFQFD_13175</name>
</gene>
<accession>A0ABD5TD01</accession>
<organism evidence="2 3">
    <name type="scientific">Halobaculum halobium</name>
    <dbReference type="NCBI Taxonomy" id="3032281"/>
    <lineage>
        <taxon>Archaea</taxon>
        <taxon>Methanobacteriati</taxon>
        <taxon>Methanobacteriota</taxon>
        <taxon>Stenosarchaea group</taxon>
        <taxon>Halobacteria</taxon>
        <taxon>Halobacteriales</taxon>
        <taxon>Haloferacaceae</taxon>
        <taxon>Halobaculum</taxon>
    </lineage>
</organism>
<reference evidence="2 3" key="1">
    <citation type="journal article" date="2019" name="Int. J. Syst. Evol. Microbiol.">
        <title>The Global Catalogue of Microorganisms (GCM) 10K type strain sequencing project: providing services to taxonomists for standard genome sequencing and annotation.</title>
        <authorList>
            <consortium name="The Broad Institute Genomics Platform"/>
            <consortium name="The Broad Institute Genome Sequencing Center for Infectious Disease"/>
            <person name="Wu L."/>
            <person name="Ma J."/>
        </authorList>
    </citation>
    <scope>NUCLEOTIDE SEQUENCE [LARGE SCALE GENOMIC DNA]</scope>
    <source>
        <strain evidence="2 3">SYNS20</strain>
    </source>
</reference>
<dbReference type="GeneID" id="81210010"/>
<protein>
    <recommendedName>
        <fullName evidence="1">DUF7130 domain-containing protein</fullName>
    </recommendedName>
</protein>
<feature type="domain" description="DUF7130" evidence="1">
    <location>
        <begin position="17"/>
        <end position="102"/>
    </location>
</feature>
<dbReference type="InterPro" id="IPR055554">
    <property type="entry name" value="DUF7130"/>
</dbReference>
<sequence>MATEQRGEETRLTDISAGQSVYDAEGNELGTVRGVDDAGFYVLAAEGAGAVDLDEARDIFGKAFVMWRCWECGEMGQIADDLPANCPSCDAPREELYYWAED</sequence>
<dbReference type="Pfam" id="PF23458">
    <property type="entry name" value="DUF7130"/>
    <property type="match status" value="1"/>
</dbReference>
<dbReference type="SUPFAM" id="SSF57802">
    <property type="entry name" value="Rubredoxin-like"/>
    <property type="match status" value="1"/>
</dbReference>